<evidence type="ECO:0000256" key="3">
    <source>
        <dbReference type="ARBA" id="ARBA00022989"/>
    </source>
</evidence>
<dbReference type="GO" id="GO:0005385">
    <property type="term" value="F:zinc ion transmembrane transporter activity"/>
    <property type="evidence" value="ECO:0007669"/>
    <property type="project" value="TreeGrafter"/>
</dbReference>
<feature type="transmembrane region" description="Helical" evidence="5">
    <location>
        <begin position="307"/>
        <end position="326"/>
    </location>
</feature>
<feature type="signal peptide" evidence="6">
    <location>
        <begin position="1"/>
        <end position="27"/>
    </location>
</feature>
<keyword evidence="8" id="KW-1185">Reference proteome</keyword>
<dbReference type="PANTHER" id="PTHR11040:SF140">
    <property type="entry name" value="ZRT (ZRT), IRT- (IRT-) LIKE PROTEIN TRANSPORTER"/>
    <property type="match status" value="1"/>
</dbReference>
<sequence length="327" mass="35444">MVKMGRMAVVRMLLMVWILVELSLASAHNGADHGAGGEDVDLRAKGLILTKVYALIIVFFATFIAGISPYFLRWNETFLCLGTQFAGGVFLATAMIHFLGDSHDTFRDLRPNSAYAYAEMLAVVGYLLTMLADVAIQRVHRRGLAQPDSKFGADVEGSLDGPESRGAAATANLGDALLLILALCFHSIFEGIAVGVASTKDDTWKALWTISLHKIFAAIAMGIALLRMLPNRPFLQCCLYAFAFAISTPVGVAIGIIIDSTTEGTTADWIYAFSMSIATGVFVYVAINHLLAKGYKPNNKVRLNTPFWRWLSVVVGAALIGIVMMWG</sequence>
<dbReference type="OrthoDB" id="448280at2759"/>
<feature type="transmembrane region" description="Helical" evidence="5">
    <location>
        <begin position="270"/>
        <end position="287"/>
    </location>
</feature>
<dbReference type="Pfam" id="PF02535">
    <property type="entry name" value="Zip"/>
    <property type="match status" value="1"/>
</dbReference>
<proteinExistence type="predicted"/>
<evidence type="ECO:0000256" key="6">
    <source>
        <dbReference type="SAM" id="SignalP"/>
    </source>
</evidence>
<accession>A0A8T0IIX2</accession>
<comment type="subcellular location">
    <subcellularLocation>
        <location evidence="1">Membrane</location>
        <topology evidence="1">Multi-pass membrane protein</topology>
    </subcellularLocation>
</comment>
<evidence type="ECO:0000256" key="4">
    <source>
        <dbReference type="ARBA" id="ARBA00023136"/>
    </source>
</evidence>
<keyword evidence="2 5" id="KW-0812">Transmembrane</keyword>
<keyword evidence="6" id="KW-0732">Signal</keyword>
<evidence type="ECO:0000256" key="2">
    <source>
        <dbReference type="ARBA" id="ARBA00022692"/>
    </source>
</evidence>
<feature type="transmembrane region" description="Helical" evidence="5">
    <location>
        <begin position="238"/>
        <end position="258"/>
    </location>
</feature>
<dbReference type="EMBL" id="CM026423">
    <property type="protein sequence ID" value="KAG0582498.1"/>
    <property type="molecule type" value="Genomic_DNA"/>
</dbReference>
<dbReference type="Proteomes" id="UP000822688">
    <property type="component" value="Chromosome 3"/>
</dbReference>
<evidence type="ECO:0000256" key="1">
    <source>
        <dbReference type="ARBA" id="ARBA00004141"/>
    </source>
</evidence>
<dbReference type="PANTHER" id="PTHR11040">
    <property type="entry name" value="ZINC/IRON TRANSPORTER"/>
    <property type="match status" value="1"/>
</dbReference>
<dbReference type="GO" id="GO:0016020">
    <property type="term" value="C:membrane"/>
    <property type="evidence" value="ECO:0007669"/>
    <property type="project" value="UniProtKB-SubCell"/>
</dbReference>
<dbReference type="AlphaFoldDB" id="A0A8T0IIX2"/>
<feature type="transmembrane region" description="Helical" evidence="5">
    <location>
        <begin position="51"/>
        <end position="71"/>
    </location>
</feature>
<feature type="transmembrane region" description="Helical" evidence="5">
    <location>
        <begin position="206"/>
        <end position="226"/>
    </location>
</feature>
<feature type="transmembrane region" description="Helical" evidence="5">
    <location>
        <begin position="78"/>
        <end position="99"/>
    </location>
</feature>
<organism evidence="7 8">
    <name type="scientific">Ceratodon purpureus</name>
    <name type="common">Fire moss</name>
    <name type="synonym">Dicranum purpureum</name>
    <dbReference type="NCBI Taxonomy" id="3225"/>
    <lineage>
        <taxon>Eukaryota</taxon>
        <taxon>Viridiplantae</taxon>
        <taxon>Streptophyta</taxon>
        <taxon>Embryophyta</taxon>
        <taxon>Bryophyta</taxon>
        <taxon>Bryophytina</taxon>
        <taxon>Bryopsida</taxon>
        <taxon>Dicranidae</taxon>
        <taxon>Pseudoditrichales</taxon>
        <taxon>Ditrichaceae</taxon>
        <taxon>Ceratodon</taxon>
    </lineage>
</organism>
<evidence type="ECO:0000256" key="5">
    <source>
        <dbReference type="SAM" id="Phobius"/>
    </source>
</evidence>
<dbReference type="InterPro" id="IPR003689">
    <property type="entry name" value="ZIP"/>
</dbReference>
<gene>
    <name evidence="7" type="ORF">KC19_3G064700</name>
</gene>
<feature type="transmembrane region" description="Helical" evidence="5">
    <location>
        <begin position="173"/>
        <end position="194"/>
    </location>
</feature>
<feature type="chain" id="PRO_5035940628" evidence="6">
    <location>
        <begin position="28"/>
        <end position="327"/>
    </location>
</feature>
<evidence type="ECO:0000313" key="7">
    <source>
        <dbReference type="EMBL" id="KAG0582498.1"/>
    </source>
</evidence>
<evidence type="ECO:0000313" key="8">
    <source>
        <dbReference type="Proteomes" id="UP000822688"/>
    </source>
</evidence>
<keyword evidence="3 5" id="KW-1133">Transmembrane helix</keyword>
<protein>
    <submittedName>
        <fullName evidence="7">Uncharacterized protein</fullName>
    </submittedName>
</protein>
<comment type="caution">
    <text evidence="7">The sequence shown here is derived from an EMBL/GenBank/DDBJ whole genome shotgun (WGS) entry which is preliminary data.</text>
</comment>
<name>A0A8T0IIX2_CERPU</name>
<feature type="transmembrane region" description="Helical" evidence="5">
    <location>
        <begin position="114"/>
        <end position="136"/>
    </location>
</feature>
<reference evidence="7" key="1">
    <citation type="submission" date="2020-06" db="EMBL/GenBank/DDBJ databases">
        <title>WGS assembly of Ceratodon purpureus strain R40.</title>
        <authorList>
            <person name="Carey S.B."/>
            <person name="Jenkins J."/>
            <person name="Shu S."/>
            <person name="Lovell J.T."/>
            <person name="Sreedasyam A."/>
            <person name="Maumus F."/>
            <person name="Tiley G.P."/>
            <person name="Fernandez-Pozo N."/>
            <person name="Barry K."/>
            <person name="Chen C."/>
            <person name="Wang M."/>
            <person name="Lipzen A."/>
            <person name="Daum C."/>
            <person name="Saski C.A."/>
            <person name="Payton A.C."/>
            <person name="Mcbreen J.C."/>
            <person name="Conrad R.E."/>
            <person name="Kollar L.M."/>
            <person name="Olsson S."/>
            <person name="Huttunen S."/>
            <person name="Landis J.B."/>
            <person name="Wickett N.J."/>
            <person name="Johnson M.G."/>
            <person name="Rensing S.A."/>
            <person name="Grimwood J."/>
            <person name="Schmutz J."/>
            <person name="Mcdaniel S.F."/>
        </authorList>
    </citation>
    <scope>NUCLEOTIDE SEQUENCE</scope>
    <source>
        <strain evidence="7">R40</strain>
    </source>
</reference>
<keyword evidence="4 5" id="KW-0472">Membrane</keyword>